<evidence type="ECO:0000313" key="1">
    <source>
        <dbReference type="EMBL" id="QWC36483.1"/>
    </source>
</evidence>
<reference evidence="1" key="2">
    <citation type="journal article" date="2021" name="NPJ Biofilms Microbiomes">
        <title>Diversity and infectivity of the RNA virome among different cryptic species of an agriculturally important insect vector: whitefly Bemisia tabaci.</title>
        <authorList>
            <person name="Huang H.J."/>
            <person name="Ye Z.X."/>
            <person name="Wang X."/>
            <person name="Yan X.T."/>
            <person name="Zhang Y."/>
            <person name="He Y.J."/>
            <person name="Qi Y.H."/>
            <person name="Zhang X.D."/>
            <person name="Zhuo J.C."/>
            <person name="Lu G."/>
            <person name="Lu J.B."/>
            <person name="Mao Q.Z."/>
            <person name="Sun Z.T."/>
            <person name="Yan F."/>
            <person name="Chen J.P."/>
            <person name="Zhang C.X."/>
            <person name="Li J.M."/>
        </authorList>
    </citation>
    <scope>NUCLEOTIDE SEQUENCE</scope>
    <source>
        <strain evidence="1">FY-Q</strain>
    </source>
</reference>
<proteinExistence type="predicted"/>
<dbReference type="EMBL" id="MW256676">
    <property type="protein sequence ID" value="QWC36483.1"/>
    <property type="molecule type" value="Genomic_RNA"/>
</dbReference>
<organism evidence="1">
    <name type="scientific">Bemisia tabaci nege-like virus 1</name>
    <dbReference type="NCBI Taxonomy" id="2840071"/>
    <lineage>
        <taxon>Viruses</taxon>
        <taxon>Riboviria</taxon>
        <taxon>Negevirus</taxon>
    </lineage>
</organism>
<name>A0A8E8KRP7_9VIRU</name>
<accession>A0A8E8KRP7</accession>
<reference evidence="1" key="1">
    <citation type="submission" date="2020-11" db="EMBL/GenBank/DDBJ databases">
        <authorList>
            <person name="Huang H.-J."/>
            <person name="Li J.-M."/>
        </authorList>
    </citation>
    <scope>NUCLEOTIDE SEQUENCE</scope>
    <source>
        <strain evidence="1">FY-Q</strain>
    </source>
</reference>
<sequence length="556" mass="64248">MNLLKTLSYIAEFSGLIPGEVEKFFFHTAESTAIDRPVDMRFQTHFQQTGSAFIGSIVRDTHGYYHLIDVPELLRISLDYLRTVYLSFPDVTNFECNFNSVNTTCPIVPGCRPLALYNRTGDLMCLQSTIDDRRVFLHEKINIHAKNGDSLFNHLPVNASFTYNADKTIFGFSALCLQGADHCYITSDYCADALPNSDNSFTTTLQTSSCRLFGPVQRVDIFYYLPIFVEWSNVNFNTYTTKVIENFSLRKNEKQCYNTPVGYFWIHSHYNAYSDLVHDCPYPIRAITFKSSTSLSPYYHRSHALFFQTITEIISQVESVAKKTIDYSILALRTQVSDHITHLKLYFLKIFDGLLSITAVTFSLYIFNRDLYICAPIGVALFVIKYLNLLGFHEVNAYEVKKEPRETSSKDSITSFGRSNRSYDYCCETRFRPSYINDPLGVCRCRRDSLRVQQRYYRSNYQRFDCPLCYLDKQEFGKIFGISYFCSSDHIFTSESSTRGIYFCNFVDLFDAEGENCWVYIDGHCYGFVFQSKNTSTTIPCFNGDCRRNLPRLSRV</sequence>
<protein>
    <submittedName>
        <fullName evidence="1">ORF2</fullName>
    </submittedName>
</protein>